<keyword evidence="6" id="KW-0902">Two-component regulatory system</keyword>
<dbReference type="PROSITE" id="PS50109">
    <property type="entry name" value="HIS_KIN"/>
    <property type="match status" value="1"/>
</dbReference>
<dbReference type="SMART" id="SM00065">
    <property type="entry name" value="GAF"/>
    <property type="match status" value="1"/>
</dbReference>
<dbReference type="Gene3D" id="2.10.70.100">
    <property type="match status" value="1"/>
</dbReference>
<evidence type="ECO:0000259" key="8">
    <source>
        <dbReference type="PROSITE" id="PS50109"/>
    </source>
</evidence>
<evidence type="ECO:0000256" key="5">
    <source>
        <dbReference type="ARBA" id="ARBA00022777"/>
    </source>
</evidence>
<dbReference type="InterPro" id="IPR013767">
    <property type="entry name" value="PAS_fold"/>
</dbReference>
<dbReference type="SUPFAM" id="SSF55781">
    <property type="entry name" value="GAF domain-like"/>
    <property type="match status" value="1"/>
</dbReference>
<dbReference type="NCBIfam" id="TIGR00229">
    <property type="entry name" value="sensory_box"/>
    <property type="match status" value="3"/>
</dbReference>
<dbReference type="Gene3D" id="3.30.450.20">
    <property type="entry name" value="PAS domain"/>
    <property type="match status" value="4"/>
</dbReference>
<protein>
    <recommendedName>
        <fullName evidence="2">histidine kinase</fullName>
        <ecNumber evidence="2">2.7.13.3</ecNumber>
    </recommendedName>
</protein>
<evidence type="ECO:0000259" key="9">
    <source>
        <dbReference type="PROSITE" id="PS50112"/>
    </source>
</evidence>
<feature type="domain" description="PAC" evidence="10">
    <location>
        <begin position="227"/>
        <end position="278"/>
    </location>
</feature>
<dbReference type="SUPFAM" id="SSF47384">
    <property type="entry name" value="Homodimeric domain of signal transducing histidine kinase"/>
    <property type="match status" value="1"/>
</dbReference>
<keyword evidence="12" id="KW-1185">Reference proteome</keyword>
<evidence type="ECO:0000313" key="12">
    <source>
        <dbReference type="Proteomes" id="UP000322530"/>
    </source>
</evidence>
<dbReference type="InterPro" id="IPR052162">
    <property type="entry name" value="Sensor_kinase/Photoreceptor"/>
</dbReference>
<gene>
    <name evidence="11" type="ORF">KDI_24950</name>
</gene>
<dbReference type="InterPro" id="IPR013655">
    <property type="entry name" value="PAS_fold_3"/>
</dbReference>
<dbReference type="Pfam" id="PF01590">
    <property type="entry name" value="GAF"/>
    <property type="match status" value="1"/>
</dbReference>
<dbReference type="SMART" id="SM00387">
    <property type="entry name" value="HATPase_c"/>
    <property type="match status" value="1"/>
</dbReference>
<keyword evidence="7" id="KW-0175">Coiled coil</keyword>
<evidence type="ECO:0000256" key="7">
    <source>
        <dbReference type="SAM" id="Coils"/>
    </source>
</evidence>
<feature type="domain" description="Histidine kinase" evidence="8">
    <location>
        <begin position="768"/>
        <end position="992"/>
    </location>
</feature>
<dbReference type="InterPro" id="IPR005467">
    <property type="entry name" value="His_kinase_dom"/>
</dbReference>
<dbReference type="InterPro" id="IPR004358">
    <property type="entry name" value="Sig_transdc_His_kin-like_C"/>
</dbReference>
<feature type="coiled-coil region" evidence="7">
    <location>
        <begin position="727"/>
        <end position="754"/>
    </location>
</feature>
<dbReference type="RefSeq" id="WP_149401896.1">
    <property type="nucleotide sequence ID" value="NZ_BIXY01000033.1"/>
</dbReference>
<dbReference type="Pfam" id="PF02518">
    <property type="entry name" value="HATPase_c"/>
    <property type="match status" value="1"/>
</dbReference>
<dbReference type="InterPro" id="IPR000014">
    <property type="entry name" value="PAS"/>
</dbReference>
<dbReference type="InterPro" id="IPR013656">
    <property type="entry name" value="PAS_4"/>
</dbReference>
<dbReference type="Pfam" id="PF00512">
    <property type="entry name" value="HisKA"/>
    <property type="match status" value="1"/>
</dbReference>
<evidence type="ECO:0000256" key="3">
    <source>
        <dbReference type="ARBA" id="ARBA00022553"/>
    </source>
</evidence>
<dbReference type="OrthoDB" id="9794845at2"/>
<dbReference type="Proteomes" id="UP000322530">
    <property type="component" value="Unassembled WGS sequence"/>
</dbReference>
<dbReference type="InterPro" id="IPR036097">
    <property type="entry name" value="HisK_dim/P_sf"/>
</dbReference>
<dbReference type="SMART" id="SM00091">
    <property type="entry name" value="PAS"/>
    <property type="match status" value="4"/>
</dbReference>
<dbReference type="Gene3D" id="3.30.565.10">
    <property type="entry name" value="Histidine kinase-like ATPase, C-terminal domain"/>
    <property type="match status" value="1"/>
</dbReference>
<dbReference type="SUPFAM" id="SSF55785">
    <property type="entry name" value="PYP-like sensor domain (PAS domain)"/>
    <property type="match status" value="4"/>
</dbReference>
<dbReference type="CDD" id="cd00130">
    <property type="entry name" value="PAS"/>
    <property type="match status" value="3"/>
</dbReference>
<organism evidence="11 12">
    <name type="scientific">Dictyobacter arantiisoli</name>
    <dbReference type="NCBI Taxonomy" id="2014874"/>
    <lineage>
        <taxon>Bacteria</taxon>
        <taxon>Bacillati</taxon>
        <taxon>Chloroflexota</taxon>
        <taxon>Ktedonobacteria</taxon>
        <taxon>Ktedonobacterales</taxon>
        <taxon>Dictyobacteraceae</taxon>
        <taxon>Dictyobacter</taxon>
    </lineage>
</organism>
<name>A0A5A5TBR8_9CHLR</name>
<dbReference type="InterPro" id="IPR003018">
    <property type="entry name" value="GAF"/>
</dbReference>
<reference evidence="11 12" key="1">
    <citation type="submission" date="2019-01" db="EMBL/GenBank/DDBJ databases">
        <title>Draft genome sequence of Dictyobacter sp. Uno17.</title>
        <authorList>
            <person name="Wang C.M."/>
            <person name="Zheng Y."/>
            <person name="Sakai Y."/>
            <person name="Abe K."/>
            <person name="Yokota A."/>
            <person name="Yabe S."/>
        </authorList>
    </citation>
    <scope>NUCLEOTIDE SEQUENCE [LARGE SCALE GENOMIC DNA]</scope>
    <source>
        <strain evidence="11 12">Uno17</strain>
    </source>
</reference>
<evidence type="ECO:0000256" key="2">
    <source>
        <dbReference type="ARBA" id="ARBA00012438"/>
    </source>
</evidence>
<dbReference type="Gene3D" id="3.30.450.40">
    <property type="match status" value="1"/>
</dbReference>
<feature type="domain" description="PAC" evidence="10">
    <location>
        <begin position="100"/>
        <end position="152"/>
    </location>
</feature>
<dbReference type="InterPro" id="IPR029016">
    <property type="entry name" value="GAF-like_dom_sf"/>
</dbReference>
<dbReference type="SMART" id="SM00086">
    <property type="entry name" value="PAC"/>
    <property type="match status" value="3"/>
</dbReference>
<feature type="coiled-coil region" evidence="7">
    <location>
        <begin position="9"/>
        <end position="36"/>
    </location>
</feature>
<keyword evidence="3" id="KW-0597">Phosphoprotein</keyword>
<dbReference type="InterPro" id="IPR035965">
    <property type="entry name" value="PAS-like_dom_sf"/>
</dbReference>
<dbReference type="GO" id="GO:0006355">
    <property type="term" value="P:regulation of DNA-templated transcription"/>
    <property type="evidence" value="ECO:0007669"/>
    <property type="project" value="InterPro"/>
</dbReference>
<dbReference type="PANTHER" id="PTHR43304:SF1">
    <property type="entry name" value="PAC DOMAIN-CONTAINING PROTEIN"/>
    <property type="match status" value="1"/>
</dbReference>
<dbReference type="InterPro" id="IPR003594">
    <property type="entry name" value="HATPase_dom"/>
</dbReference>
<dbReference type="Pfam" id="PF08447">
    <property type="entry name" value="PAS_3"/>
    <property type="match status" value="1"/>
</dbReference>
<feature type="domain" description="PAS" evidence="9">
    <location>
        <begin position="26"/>
        <end position="96"/>
    </location>
</feature>
<keyword evidence="4" id="KW-0808">Transferase</keyword>
<dbReference type="AlphaFoldDB" id="A0A5A5TBR8"/>
<dbReference type="Pfam" id="PF00989">
    <property type="entry name" value="PAS"/>
    <property type="match status" value="1"/>
</dbReference>
<comment type="caution">
    <text evidence="11">The sequence shown here is derived from an EMBL/GenBank/DDBJ whole genome shotgun (WGS) entry which is preliminary data.</text>
</comment>
<dbReference type="PROSITE" id="PS50113">
    <property type="entry name" value="PAC"/>
    <property type="match status" value="3"/>
</dbReference>
<evidence type="ECO:0000259" key="10">
    <source>
        <dbReference type="PROSITE" id="PS50113"/>
    </source>
</evidence>
<feature type="domain" description="PAS" evidence="9">
    <location>
        <begin position="153"/>
        <end position="224"/>
    </location>
</feature>
<comment type="catalytic activity">
    <reaction evidence="1">
        <text>ATP + protein L-histidine = ADP + protein N-phospho-L-histidine.</text>
        <dbReference type="EC" id="2.7.13.3"/>
    </reaction>
</comment>
<sequence>MTYTPEPTSQDERSSLSQLRNEVRQTEQRFKATFEQAAVGMAHVAVDGRWLQVNRKLCSIVGYSQQELLTQSFQDITYRDDLDTDLASMQQLLHGNIDTYSMKKRYIRKDNATIWIHLTVSLARDENGAPLYFISVIEDINAQQQLEENLKQQQQAFQTVAENAPDIISRFDPQYRFIYINPSVRRATGREPEEFIGKTHLEAGLPPEHADKWRTYLTQVFATRQSMDAEFPFQGPEGLRLYEARLTPEFDAFGQVVSVLSIARDYTEQKQLEEQRKQLLIREQNARQTAERERKRLYDLFMQVPALIALLHGPEHVFEFANSSYLQLVDNRDLTGKPIREALPELAGQGYYELLDDLYKTGKVLVGNEQKFALDRHHTGTLEDTYLNFIYQPAHNLDGEIDGILVHAVDVTEQVQSRETLKVSQERLQLAQQAGHIGTFEWRVNDDQVLWTPNLEALYGLPAGGFEGTYHKWTELVHPDDLQAVEENLWDSTRGGPAFNIEFRTIWSDGSIHWLLGKANVTDWENGVGTRVVGVNIDITERKEIELQLARTLQQVDFLSEASKLLVASLDYQDILKHVLERAIPALADWCRIDIKSSEAGIEPLSISYPYAVEGTQELQFITDIPVDAGTPSVLETVCRQKHSAIFAHLGKQQLRQIAGTASNYALLRKIKADSALVIPLTIQDMIEGTITFIATADRDPYTDADLNIAQELANRVMMAIERAQIYQNLQELNANLEARVTQRTEELRLLNTDLERSNQELQEFAYVASHDLQEPLRKIQAFGNLLEEEYAEGLGDGKEYLERMRNAASRMRVLIDDLLTFSRVATKTLPFTSSDLNLIVRDVIDDLETRIQETQGRVEVSPLPTIDADSRQMYQVLQNLIGNALKFHRPGVPPVIKVAASLIDTLPEEEEGNAQQQCILTIEDNGIGFDEKYLSKIFTVFQRLHGRNEYEGTGIGLAVVRKIVERHGGQITARSTPGAGATFIITLPAHHLTMKEIEIV</sequence>
<dbReference type="CDD" id="cd00082">
    <property type="entry name" value="HisKA"/>
    <property type="match status" value="1"/>
</dbReference>
<dbReference type="SMART" id="SM00388">
    <property type="entry name" value="HisKA"/>
    <property type="match status" value="1"/>
</dbReference>
<dbReference type="InterPro" id="IPR036890">
    <property type="entry name" value="HATPase_C_sf"/>
</dbReference>
<dbReference type="PRINTS" id="PR00344">
    <property type="entry name" value="BCTRLSENSOR"/>
</dbReference>
<dbReference type="EC" id="2.7.13.3" evidence="2"/>
<feature type="domain" description="PAC" evidence="10">
    <location>
        <begin position="499"/>
        <end position="551"/>
    </location>
</feature>
<dbReference type="EMBL" id="BIXY01000033">
    <property type="protein sequence ID" value="GCF08931.1"/>
    <property type="molecule type" value="Genomic_DNA"/>
</dbReference>
<evidence type="ECO:0000256" key="6">
    <source>
        <dbReference type="ARBA" id="ARBA00023012"/>
    </source>
</evidence>
<dbReference type="InterPro" id="IPR000700">
    <property type="entry name" value="PAS-assoc_C"/>
</dbReference>
<dbReference type="PROSITE" id="PS50112">
    <property type="entry name" value="PAS"/>
    <property type="match status" value="2"/>
</dbReference>
<dbReference type="SUPFAM" id="SSF55874">
    <property type="entry name" value="ATPase domain of HSP90 chaperone/DNA topoisomerase II/histidine kinase"/>
    <property type="match status" value="1"/>
</dbReference>
<dbReference type="InterPro" id="IPR001610">
    <property type="entry name" value="PAC"/>
</dbReference>
<evidence type="ECO:0000256" key="1">
    <source>
        <dbReference type="ARBA" id="ARBA00000085"/>
    </source>
</evidence>
<proteinExistence type="predicted"/>
<accession>A0A5A5TBR8</accession>
<keyword evidence="5" id="KW-0418">Kinase</keyword>
<dbReference type="FunFam" id="3.30.565.10:FF:000006">
    <property type="entry name" value="Sensor histidine kinase WalK"/>
    <property type="match status" value="1"/>
</dbReference>
<dbReference type="InterPro" id="IPR003661">
    <property type="entry name" value="HisK_dim/P_dom"/>
</dbReference>
<evidence type="ECO:0000256" key="4">
    <source>
        <dbReference type="ARBA" id="ARBA00022679"/>
    </source>
</evidence>
<dbReference type="Pfam" id="PF08448">
    <property type="entry name" value="PAS_4"/>
    <property type="match status" value="2"/>
</dbReference>
<dbReference type="PANTHER" id="PTHR43304">
    <property type="entry name" value="PHYTOCHROME-LIKE PROTEIN CPH1"/>
    <property type="match status" value="1"/>
</dbReference>
<dbReference type="GO" id="GO:0000155">
    <property type="term" value="F:phosphorelay sensor kinase activity"/>
    <property type="evidence" value="ECO:0007669"/>
    <property type="project" value="InterPro"/>
</dbReference>
<dbReference type="Gene3D" id="1.10.287.130">
    <property type="match status" value="1"/>
</dbReference>
<evidence type="ECO:0000313" key="11">
    <source>
        <dbReference type="EMBL" id="GCF08931.1"/>
    </source>
</evidence>